<gene>
    <name evidence="9" type="ORF">TE42_10680</name>
</gene>
<dbReference type="Proteomes" id="UP000035067">
    <property type="component" value="Unassembled WGS sequence"/>
</dbReference>
<feature type="transmembrane region" description="Helical" evidence="6">
    <location>
        <begin position="184"/>
        <end position="204"/>
    </location>
</feature>
<keyword evidence="4 6" id="KW-1133">Transmembrane helix</keyword>
<dbReference type="GO" id="GO:0015421">
    <property type="term" value="F:ABC-type oligopeptide transporter activity"/>
    <property type="evidence" value="ECO:0007669"/>
    <property type="project" value="TreeGrafter"/>
</dbReference>
<comment type="subcellular location">
    <subcellularLocation>
        <location evidence="1">Cell membrane</location>
        <topology evidence="1">Multi-pass membrane protein</topology>
    </subcellularLocation>
</comment>
<dbReference type="GO" id="GO:0006508">
    <property type="term" value="P:proteolysis"/>
    <property type="evidence" value="ECO:0007669"/>
    <property type="project" value="InterPro"/>
</dbReference>
<evidence type="ECO:0008006" key="11">
    <source>
        <dbReference type="Google" id="ProtNLM"/>
    </source>
</evidence>
<dbReference type="Pfam" id="PF03412">
    <property type="entry name" value="Peptidase_C39"/>
    <property type="match status" value="1"/>
</dbReference>
<evidence type="ECO:0000256" key="3">
    <source>
        <dbReference type="ARBA" id="ARBA00022801"/>
    </source>
</evidence>
<reference evidence="9 10" key="1">
    <citation type="submission" date="2015-01" db="EMBL/GenBank/DDBJ databases">
        <title>Lifestyle Evolution in Cyanobacterial Symbionts of Sponges.</title>
        <authorList>
            <person name="Burgsdorf I."/>
            <person name="Slaby B.M."/>
            <person name="Handley K.M."/>
            <person name="Haber M."/>
            <person name="Blom J."/>
            <person name="Marshall C.W."/>
            <person name="Gilbert J.A."/>
            <person name="Hentschel U."/>
            <person name="Steindler L."/>
        </authorList>
    </citation>
    <scope>NUCLEOTIDE SEQUENCE [LARGE SCALE GENOMIC DNA]</scope>
    <source>
        <strain evidence="9">SP3</strain>
    </source>
</reference>
<feature type="domain" description="ABC transmembrane type-1" evidence="7">
    <location>
        <begin position="151"/>
        <end position="426"/>
    </location>
</feature>
<dbReference type="AlphaFoldDB" id="A0A0G2HIL9"/>
<evidence type="ECO:0000256" key="2">
    <source>
        <dbReference type="ARBA" id="ARBA00022692"/>
    </source>
</evidence>
<feature type="non-terminal residue" evidence="9">
    <location>
        <position position="426"/>
    </location>
</feature>
<feature type="transmembrane region" description="Helical" evidence="6">
    <location>
        <begin position="372"/>
        <end position="394"/>
    </location>
</feature>
<evidence type="ECO:0000259" key="7">
    <source>
        <dbReference type="PROSITE" id="PS50929"/>
    </source>
</evidence>
<evidence type="ECO:0000256" key="6">
    <source>
        <dbReference type="SAM" id="Phobius"/>
    </source>
</evidence>
<dbReference type="GO" id="GO:0005524">
    <property type="term" value="F:ATP binding"/>
    <property type="evidence" value="ECO:0007669"/>
    <property type="project" value="InterPro"/>
</dbReference>
<dbReference type="PROSITE" id="PS50929">
    <property type="entry name" value="ABC_TM1F"/>
    <property type="match status" value="1"/>
</dbReference>
<evidence type="ECO:0000256" key="5">
    <source>
        <dbReference type="ARBA" id="ARBA00023136"/>
    </source>
</evidence>
<dbReference type="InterPro" id="IPR036640">
    <property type="entry name" value="ABC1_TM_sf"/>
</dbReference>
<evidence type="ECO:0000313" key="10">
    <source>
        <dbReference type="Proteomes" id="UP000035067"/>
    </source>
</evidence>
<dbReference type="EMBL" id="JXQG01000114">
    <property type="protein sequence ID" value="KKZ10168.1"/>
    <property type="molecule type" value="Genomic_DNA"/>
</dbReference>
<dbReference type="Pfam" id="PF00664">
    <property type="entry name" value="ABC_membrane"/>
    <property type="match status" value="1"/>
</dbReference>
<feature type="domain" description="Peptidase C39" evidence="8">
    <location>
        <begin position="2"/>
        <end position="119"/>
    </location>
</feature>
<comment type="caution">
    <text evidence="9">The sequence shown here is derived from an EMBL/GenBank/DDBJ whole genome shotgun (WGS) entry which is preliminary data.</text>
</comment>
<keyword evidence="2 6" id="KW-0812">Transmembrane</keyword>
<keyword evidence="3" id="KW-0378">Hydrolase</keyword>
<feature type="transmembrane region" description="Helical" evidence="6">
    <location>
        <begin position="141"/>
        <end position="164"/>
    </location>
</feature>
<dbReference type="SUPFAM" id="SSF90123">
    <property type="entry name" value="ABC transporter transmembrane region"/>
    <property type="match status" value="1"/>
</dbReference>
<evidence type="ECO:0000256" key="1">
    <source>
        <dbReference type="ARBA" id="ARBA00004651"/>
    </source>
</evidence>
<keyword evidence="5 6" id="KW-0472">Membrane</keyword>
<sequence length="426" mass="46787">MHASECGAACLGSILAYFGRWVPLTELREKCEVSRDGSSAASILRASRHYGLRCSGLSVGAHQLKKLQFPLILFWQFSHFLILEGFDGRHFHLNDPSTGRRTVPAEEFNKSYSGIALRFERGADFKPGGERPGLFRQLAGLLAGSWSVLTWVIACGLMLTLLALVVPASLSVFVDDVLQGHGPWGGLVAALLGGGILVYILSLLKHRFLKRLAIRISVMGFNRGMSRLLRLPVEFFQHRLVGDLTDRVSSTDRIARNLTDQFLVLVIDMAMSAVLLMAMFAYDVLLALMVVSLALLHGLLAHFLNGLRTVRSQAMRREQGLLIGMGMQMLSHADNLRMTGSDDRFFSRWSGQQARELQARQLFSELGSVSTALPGLITTLRSAAILGIGGSLVMTGDMTLGTLVGFYILAEMFLAPVGRFLEFADK</sequence>
<dbReference type="Gene3D" id="3.90.70.10">
    <property type="entry name" value="Cysteine proteinases"/>
    <property type="match status" value="1"/>
</dbReference>
<evidence type="ECO:0000259" key="8">
    <source>
        <dbReference type="PROSITE" id="PS50990"/>
    </source>
</evidence>
<accession>A0A0G2HIL9</accession>
<evidence type="ECO:0000313" key="9">
    <source>
        <dbReference type="EMBL" id="KKZ10168.1"/>
    </source>
</evidence>
<dbReference type="PANTHER" id="PTHR43394:SF1">
    <property type="entry name" value="ATP-BINDING CASSETTE SUB-FAMILY B MEMBER 10, MITOCHONDRIAL"/>
    <property type="match status" value="1"/>
</dbReference>
<name>A0A0G2HIL9_9SYNE</name>
<feature type="transmembrane region" description="Helical" evidence="6">
    <location>
        <begin position="262"/>
        <end position="280"/>
    </location>
</feature>
<feature type="transmembrane region" description="Helical" evidence="6">
    <location>
        <begin position="400"/>
        <end position="421"/>
    </location>
</feature>
<feature type="transmembrane region" description="Helical" evidence="6">
    <location>
        <begin position="286"/>
        <end position="307"/>
    </location>
</feature>
<protein>
    <recommendedName>
        <fullName evidence="11">ABC transmembrane type-1 domain-containing protein</fullName>
    </recommendedName>
</protein>
<proteinExistence type="predicted"/>
<dbReference type="PANTHER" id="PTHR43394">
    <property type="entry name" value="ATP-DEPENDENT PERMEASE MDL1, MITOCHONDRIAL"/>
    <property type="match status" value="1"/>
</dbReference>
<evidence type="ECO:0000256" key="4">
    <source>
        <dbReference type="ARBA" id="ARBA00022989"/>
    </source>
</evidence>
<dbReference type="InterPro" id="IPR039421">
    <property type="entry name" value="Type_1_exporter"/>
</dbReference>
<dbReference type="InterPro" id="IPR011527">
    <property type="entry name" value="ABC1_TM_dom"/>
</dbReference>
<dbReference type="Gene3D" id="1.20.1560.10">
    <property type="entry name" value="ABC transporter type 1, transmembrane domain"/>
    <property type="match status" value="1"/>
</dbReference>
<organism evidence="9 10">
    <name type="scientific">Candidatus Synechococcus spongiarum SP3</name>
    <dbReference type="NCBI Taxonomy" id="1604020"/>
    <lineage>
        <taxon>Bacteria</taxon>
        <taxon>Bacillati</taxon>
        <taxon>Cyanobacteriota</taxon>
        <taxon>Cyanophyceae</taxon>
        <taxon>Synechococcales</taxon>
        <taxon>Synechococcaceae</taxon>
        <taxon>Synechococcus</taxon>
    </lineage>
</organism>
<dbReference type="InterPro" id="IPR005074">
    <property type="entry name" value="Peptidase_C39"/>
</dbReference>
<dbReference type="GO" id="GO:0005886">
    <property type="term" value="C:plasma membrane"/>
    <property type="evidence" value="ECO:0007669"/>
    <property type="project" value="UniProtKB-SubCell"/>
</dbReference>
<dbReference type="PROSITE" id="PS50990">
    <property type="entry name" value="PEPTIDASE_C39"/>
    <property type="match status" value="1"/>
</dbReference>
<dbReference type="GO" id="GO:0008233">
    <property type="term" value="F:peptidase activity"/>
    <property type="evidence" value="ECO:0007669"/>
    <property type="project" value="InterPro"/>
</dbReference>